<organism evidence="4 5">
    <name type="scientific">Zygosaccharomyces bailii (strain CLIB 213 / ATCC 58445 / CBS 680 / BCRC 21525 / NBRC 1098 / NCYC 1416 / NRRL Y-2227)</name>
    <dbReference type="NCBI Taxonomy" id="1333698"/>
    <lineage>
        <taxon>Eukaryota</taxon>
        <taxon>Fungi</taxon>
        <taxon>Dikarya</taxon>
        <taxon>Ascomycota</taxon>
        <taxon>Saccharomycotina</taxon>
        <taxon>Saccharomycetes</taxon>
        <taxon>Saccharomycetales</taxon>
        <taxon>Saccharomycetaceae</taxon>
        <taxon>Zygosaccharomyces</taxon>
    </lineage>
</organism>
<sequence length="263" mass="30519">MEEEELALKQELKQLRQQALEKRRSQRKHDDGSKDKRRPSAIYLSNLCRRHTTEDQLIKEFSKFGAIMKDQFSKFRCKLYKDDNGDLKGDALIVYVRHESVPLAIEMMNGYKLNGSEIKVEVAQFENRKRSLQDGEENRSYKLAKKQDSEGEKNQSINCVVKIGNVLDLYQDFSEEELNDIEQDLLHGCKEVGKVKRINFNVITGEAEVQFENEQEARSCCNVINGRFFDGRKLLVYRLNEQDAAQSADETEESSHEDDLLEV</sequence>
<evidence type="ECO:0000313" key="4">
    <source>
        <dbReference type="EMBL" id="CDF87661.1"/>
    </source>
</evidence>
<keyword evidence="1" id="KW-0694">RNA-binding</keyword>
<dbReference type="GO" id="GO:0003723">
    <property type="term" value="F:RNA binding"/>
    <property type="evidence" value="ECO:0007669"/>
    <property type="project" value="UniProtKB-UniRule"/>
</dbReference>
<dbReference type="Pfam" id="PF00076">
    <property type="entry name" value="RRM_1"/>
    <property type="match status" value="1"/>
</dbReference>
<feature type="domain" description="RRM" evidence="3">
    <location>
        <begin position="159"/>
        <end position="241"/>
    </location>
</feature>
<name>A0A8J2T3C5_ZYGB2</name>
<dbReference type="GO" id="GO:0005686">
    <property type="term" value="C:U2 snRNP"/>
    <property type="evidence" value="ECO:0007669"/>
    <property type="project" value="TreeGrafter"/>
</dbReference>
<protein>
    <submittedName>
        <fullName evidence="4">BN860_11606g1_1</fullName>
    </submittedName>
</protein>
<evidence type="ECO:0000256" key="1">
    <source>
        <dbReference type="PROSITE-ProRule" id="PRU00176"/>
    </source>
</evidence>
<gene>
    <name evidence="4" type="ORF">BN860_11606g</name>
</gene>
<dbReference type="SUPFAM" id="SSF54928">
    <property type="entry name" value="RNA-binding domain, RBD"/>
    <property type="match status" value="1"/>
</dbReference>
<feature type="domain" description="RRM" evidence="3">
    <location>
        <begin position="40"/>
        <end position="125"/>
    </location>
</feature>
<dbReference type="AlphaFoldDB" id="A0A8J2T3C5"/>
<dbReference type="PANTHER" id="PTHR15608">
    <property type="entry name" value="SPLICING FACTOR U2AF-ASSOCIATED PROTEIN 2"/>
    <property type="match status" value="1"/>
</dbReference>
<dbReference type="Gene3D" id="3.30.70.330">
    <property type="match status" value="2"/>
</dbReference>
<feature type="region of interest" description="Disordered" evidence="2">
    <location>
        <begin position="17"/>
        <end position="37"/>
    </location>
</feature>
<dbReference type="PROSITE" id="PS50102">
    <property type="entry name" value="RRM"/>
    <property type="match status" value="2"/>
</dbReference>
<dbReference type="PANTHER" id="PTHR15608:SF0">
    <property type="entry name" value="HIV TAT-SPECIFIC FACTOR 1"/>
    <property type="match status" value="1"/>
</dbReference>
<dbReference type="SMART" id="SM00360">
    <property type="entry name" value="RRM"/>
    <property type="match status" value="2"/>
</dbReference>
<dbReference type="GO" id="GO:0005684">
    <property type="term" value="C:U2-type spliceosomal complex"/>
    <property type="evidence" value="ECO:0007669"/>
    <property type="project" value="TreeGrafter"/>
</dbReference>
<proteinExistence type="predicted"/>
<reference evidence="5" key="1">
    <citation type="journal article" date="2013" name="Genome Announc.">
        <title>Genome sequence of the food spoilage yeast Zygosaccharomyces bailii CLIB 213(T).</title>
        <authorList>
            <person name="Galeote V."/>
            <person name="Bigey F."/>
            <person name="Devillers H."/>
            <person name="Neuveglise C."/>
            <person name="Dequin S."/>
        </authorList>
    </citation>
    <scope>NUCLEOTIDE SEQUENCE [LARGE SCALE GENOMIC DNA]</scope>
    <source>
        <strain evidence="5">CLIB 213 / ATCC 58445 / CBS 680 / CCRC 21525 / NBRC 1098 / NCYC 1416 / NRRL Y-2227</strain>
    </source>
</reference>
<accession>A0A8J2T3C5</accession>
<evidence type="ECO:0000256" key="2">
    <source>
        <dbReference type="SAM" id="MobiDB-lite"/>
    </source>
</evidence>
<dbReference type="InterPro" id="IPR035979">
    <property type="entry name" value="RBD_domain_sf"/>
</dbReference>
<evidence type="ECO:0000259" key="3">
    <source>
        <dbReference type="PROSITE" id="PS50102"/>
    </source>
</evidence>
<evidence type="ECO:0000313" key="5">
    <source>
        <dbReference type="Proteomes" id="UP000019375"/>
    </source>
</evidence>
<dbReference type="InterPro" id="IPR034393">
    <property type="entry name" value="TatSF1-like"/>
</dbReference>
<dbReference type="InterPro" id="IPR012677">
    <property type="entry name" value="Nucleotide-bd_a/b_plait_sf"/>
</dbReference>
<keyword evidence="5" id="KW-1185">Reference proteome</keyword>
<dbReference type="OrthoDB" id="10258585at2759"/>
<dbReference type="Proteomes" id="UP000019375">
    <property type="component" value="Unassembled WGS sequence"/>
</dbReference>
<feature type="compositionally biased region" description="Basic and acidic residues" evidence="2">
    <location>
        <begin position="17"/>
        <end position="34"/>
    </location>
</feature>
<dbReference type="InterPro" id="IPR000504">
    <property type="entry name" value="RRM_dom"/>
</dbReference>
<dbReference type="EMBL" id="HG316454">
    <property type="protein sequence ID" value="CDF87661.1"/>
    <property type="molecule type" value="Genomic_DNA"/>
</dbReference>